<evidence type="ECO:0000313" key="13">
    <source>
        <dbReference type="Proteomes" id="UP001596298"/>
    </source>
</evidence>
<dbReference type="Gene3D" id="3.30.565.10">
    <property type="entry name" value="Histidine kinase-like ATPase, C-terminal domain"/>
    <property type="match status" value="1"/>
</dbReference>
<feature type="transmembrane region" description="Helical" evidence="10">
    <location>
        <begin position="12"/>
        <end position="31"/>
    </location>
</feature>
<evidence type="ECO:0000256" key="5">
    <source>
        <dbReference type="ARBA" id="ARBA00022741"/>
    </source>
</evidence>
<dbReference type="InterPro" id="IPR036890">
    <property type="entry name" value="HATPase_C_sf"/>
</dbReference>
<dbReference type="Pfam" id="PF07730">
    <property type="entry name" value="HisKA_3"/>
    <property type="match status" value="1"/>
</dbReference>
<protein>
    <recommendedName>
        <fullName evidence="2">histidine kinase</fullName>
        <ecNumber evidence="2">2.7.13.3</ecNumber>
    </recommendedName>
</protein>
<evidence type="ECO:0000256" key="2">
    <source>
        <dbReference type="ARBA" id="ARBA00012438"/>
    </source>
</evidence>
<feature type="domain" description="Histidine kinase/HSP90-like ATPase" evidence="11">
    <location>
        <begin position="241"/>
        <end position="335"/>
    </location>
</feature>
<comment type="caution">
    <text evidence="12">The sequence shown here is derived from an EMBL/GenBank/DDBJ whole genome shotgun (WGS) entry which is preliminary data.</text>
</comment>
<reference evidence="13" key="1">
    <citation type="journal article" date="2019" name="Int. J. Syst. Evol. Microbiol.">
        <title>The Global Catalogue of Microorganisms (GCM) 10K type strain sequencing project: providing services to taxonomists for standard genome sequencing and annotation.</title>
        <authorList>
            <consortium name="The Broad Institute Genomics Platform"/>
            <consortium name="The Broad Institute Genome Sequencing Center for Infectious Disease"/>
            <person name="Wu L."/>
            <person name="Ma J."/>
        </authorList>
    </citation>
    <scope>NUCLEOTIDE SEQUENCE [LARGE SCALE GENOMIC DNA]</scope>
    <source>
        <strain evidence="13">CCUG 58127</strain>
    </source>
</reference>
<dbReference type="PANTHER" id="PTHR24421:SF10">
    <property type="entry name" value="NITRATE_NITRITE SENSOR PROTEIN NARQ"/>
    <property type="match status" value="1"/>
</dbReference>
<gene>
    <name evidence="12" type="ORF">ACFQDH_05860</name>
</gene>
<keyword evidence="10" id="KW-0472">Membrane</keyword>
<keyword evidence="6 12" id="KW-0418">Kinase</keyword>
<keyword evidence="8" id="KW-0902">Two-component regulatory system</keyword>
<evidence type="ECO:0000256" key="3">
    <source>
        <dbReference type="ARBA" id="ARBA00022553"/>
    </source>
</evidence>
<dbReference type="Pfam" id="PF02518">
    <property type="entry name" value="HATPase_c"/>
    <property type="match status" value="1"/>
</dbReference>
<sequence length="337" mass="35312">MTVALAFRRVRPLPVVAVVAVAGTVETLSGVPLDQGTIVLIAPVIAMFTVCTWASIRTALVAAAVFLAAFAIQTWSFGDGIGNWLFGAVFVIATLIAGFTIQARTREAERLREAAVRHETQLELSARDAADRERTRIARELHDVISHSVTVMVVQAGAAERVSMANPPAQDAMRTVQQVGRQALGELSGLLGVLRDGDESIGLGPQPGLDALPELFDRSAAAGVTVDAVVAPELGRQLPAGPQLATFRILQEALTNVRKHSAATSARVQLQLDSGALRLSVDDEGPAREEGPAAPGGGLGLQGARERAKVYGGTVDAGRTASGGFRVRAAIPVQELE</sequence>
<proteinExistence type="predicted"/>
<keyword evidence="10" id="KW-1133">Transmembrane helix</keyword>
<feature type="region of interest" description="Disordered" evidence="9">
    <location>
        <begin position="282"/>
        <end position="301"/>
    </location>
</feature>
<evidence type="ECO:0000256" key="6">
    <source>
        <dbReference type="ARBA" id="ARBA00022777"/>
    </source>
</evidence>
<dbReference type="InterPro" id="IPR050482">
    <property type="entry name" value="Sensor_HK_TwoCompSys"/>
</dbReference>
<dbReference type="GO" id="GO:0016301">
    <property type="term" value="F:kinase activity"/>
    <property type="evidence" value="ECO:0007669"/>
    <property type="project" value="UniProtKB-KW"/>
</dbReference>
<dbReference type="SUPFAM" id="SSF55874">
    <property type="entry name" value="ATPase domain of HSP90 chaperone/DNA topoisomerase II/histidine kinase"/>
    <property type="match status" value="1"/>
</dbReference>
<dbReference type="SMART" id="SM00387">
    <property type="entry name" value="HATPase_c"/>
    <property type="match status" value="1"/>
</dbReference>
<dbReference type="InterPro" id="IPR003594">
    <property type="entry name" value="HATPase_dom"/>
</dbReference>
<keyword evidence="4" id="KW-0808">Transferase</keyword>
<dbReference type="RefSeq" id="WP_382399358.1">
    <property type="nucleotide sequence ID" value="NZ_JBHSWH010000001.1"/>
</dbReference>
<keyword evidence="7" id="KW-0067">ATP-binding</keyword>
<keyword evidence="10" id="KW-0812">Transmembrane</keyword>
<accession>A0ABW2AD61</accession>
<evidence type="ECO:0000256" key="10">
    <source>
        <dbReference type="SAM" id="Phobius"/>
    </source>
</evidence>
<keyword evidence="5" id="KW-0547">Nucleotide-binding</keyword>
<dbReference type="Proteomes" id="UP001596298">
    <property type="component" value="Unassembled WGS sequence"/>
</dbReference>
<name>A0ABW2AD61_9MICO</name>
<dbReference type="EMBL" id="JBHSWH010000001">
    <property type="protein sequence ID" value="MFC6704800.1"/>
    <property type="molecule type" value="Genomic_DNA"/>
</dbReference>
<feature type="transmembrane region" description="Helical" evidence="10">
    <location>
        <begin position="84"/>
        <end position="103"/>
    </location>
</feature>
<evidence type="ECO:0000259" key="11">
    <source>
        <dbReference type="SMART" id="SM00387"/>
    </source>
</evidence>
<organism evidence="12 13">
    <name type="scientific">Flexivirga alba</name>
    <dbReference type="NCBI Taxonomy" id="702742"/>
    <lineage>
        <taxon>Bacteria</taxon>
        <taxon>Bacillati</taxon>
        <taxon>Actinomycetota</taxon>
        <taxon>Actinomycetes</taxon>
        <taxon>Micrococcales</taxon>
        <taxon>Dermacoccaceae</taxon>
        <taxon>Flexivirga</taxon>
    </lineage>
</organism>
<evidence type="ECO:0000256" key="1">
    <source>
        <dbReference type="ARBA" id="ARBA00000085"/>
    </source>
</evidence>
<dbReference type="PANTHER" id="PTHR24421">
    <property type="entry name" value="NITRATE/NITRITE SENSOR PROTEIN NARX-RELATED"/>
    <property type="match status" value="1"/>
</dbReference>
<evidence type="ECO:0000256" key="8">
    <source>
        <dbReference type="ARBA" id="ARBA00023012"/>
    </source>
</evidence>
<dbReference type="EC" id="2.7.13.3" evidence="2"/>
<keyword evidence="3" id="KW-0597">Phosphoprotein</keyword>
<comment type="catalytic activity">
    <reaction evidence="1">
        <text>ATP + protein L-histidine = ADP + protein N-phospho-L-histidine.</text>
        <dbReference type="EC" id="2.7.13.3"/>
    </reaction>
</comment>
<keyword evidence="13" id="KW-1185">Reference proteome</keyword>
<evidence type="ECO:0000256" key="9">
    <source>
        <dbReference type="SAM" id="MobiDB-lite"/>
    </source>
</evidence>
<evidence type="ECO:0000313" key="12">
    <source>
        <dbReference type="EMBL" id="MFC6704800.1"/>
    </source>
</evidence>
<dbReference type="Gene3D" id="1.20.5.1930">
    <property type="match status" value="1"/>
</dbReference>
<evidence type="ECO:0000256" key="7">
    <source>
        <dbReference type="ARBA" id="ARBA00022840"/>
    </source>
</evidence>
<evidence type="ECO:0000256" key="4">
    <source>
        <dbReference type="ARBA" id="ARBA00022679"/>
    </source>
</evidence>
<dbReference type="CDD" id="cd16917">
    <property type="entry name" value="HATPase_UhpB-NarQ-NarX-like"/>
    <property type="match status" value="1"/>
</dbReference>
<dbReference type="InterPro" id="IPR011712">
    <property type="entry name" value="Sig_transdc_His_kin_sub3_dim/P"/>
</dbReference>